<evidence type="ECO:0000313" key="3">
    <source>
        <dbReference type="Proteomes" id="UP000546162"/>
    </source>
</evidence>
<dbReference type="PANTHER" id="PTHR43689">
    <property type="entry name" value="HYDROLASE"/>
    <property type="match status" value="1"/>
</dbReference>
<reference evidence="2 3" key="1">
    <citation type="submission" date="2020-08" db="EMBL/GenBank/DDBJ databases">
        <title>Sequencing the genomes of 1000 actinobacteria strains.</title>
        <authorList>
            <person name="Klenk H.-P."/>
        </authorList>
    </citation>
    <scope>NUCLEOTIDE SEQUENCE [LARGE SCALE GENOMIC DNA]</scope>
    <source>
        <strain evidence="2 3">DSM 45809</strain>
    </source>
</reference>
<dbReference type="Pfam" id="PF00561">
    <property type="entry name" value="Abhydrolase_1"/>
    <property type="match status" value="1"/>
</dbReference>
<proteinExistence type="predicted"/>
<dbReference type="EMBL" id="JACHNB010000001">
    <property type="protein sequence ID" value="MBB4740663.1"/>
    <property type="molecule type" value="Genomic_DNA"/>
</dbReference>
<sequence>MTAQPPIVFIAALGEPGRHWQPVLDRLGDLPTITYDRPGTGDAPPRPAPHPPLPYSVLADELAALLDQRAVTGPVVLVAHSLGSLIARVFADRHPGRVAGLVHVDGSLPQLRLFDGAEDPVDGDGPGASELDLIVGQLEVITAAPAPVPTVVLTRTPHHPSTAGLPRGVEELWLASQRILARGAGAPLIVADHAGHRIPQEAPDLVAHAVRLTCAAITRGTGIAVDPEALSKAGGHLDES</sequence>
<protein>
    <submittedName>
        <fullName evidence="2">Pimeloyl-ACP methyl ester carboxylesterase</fullName>
    </submittedName>
</protein>
<gene>
    <name evidence="2" type="ORF">BJY16_004122</name>
</gene>
<dbReference type="AlphaFoldDB" id="A0A7W7GYI9"/>
<dbReference type="InterPro" id="IPR029058">
    <property type="entry name" value="AB_hydrolase_fold"/>
</dbReference>
<evidence type="ECO:0000259" key="1">
    <source>
        <dbReference type="Pfam" id="PF00561"/>
    </source>
</evidence>
<dbReference type="Proteomes" id="UP000546162">
    <property type="component" value="Unassembled WGS sequence"/>
</dbReference>
<evidence type="ECO:0000313" key="2">
    <source>
        <dbReference type="EMBL" id="MBB4740663.1"/>
    </source>
</evidence>
<dbReference type="Gene3D" id="3.40.50.1820">
    <property type="entry name" value="alpha/beta hydrolase"/>
    <property type="match status" value="1"/>
</dbReference>
<dbReference type="InterPro" id="IPR000073">
    <property type="entry name" value="AB_hydrolase_1"/>
</dbReference>
<organism evidence="2 3">
    <name type="scientific">Actinoplanes octamycinicus</name>
    <dbReference type="NCBI Taxonomy" id="135948"/>
    <lineage>
        <taxon>Bacteria</taxon>
        <taxon>Bacillati</taxon>
        <taxon>Actinomycetota</taxon>
        <taxon>Actinomycetes</taxon>
        <taxon>Micromonosporales</taxon>
        <taxon>Micromonosporaceae</taxon>
        <taxon>Actinoplanes</taxon>
    </lineage>
</organism>
<accession>A0A7W7GYI9</accession>
<dbReference type="RefSeq" id="WP_239178033.1">
    <property type="nucleotide sequence ID" value="NZ_BAABFG010000005.1"/>
</dbReference>
<dbReference type="PANTHER" id="PTHR43689:SF8">
    <property type="entry name" value="ALPHA_BETA-HYDROLASES SUPERFAMILY PROTEIN"/>
    <property type="match status" value="1"/>
</dbReference>
<name>A0A7W7GYI9_9ACTN</name>
<comment type="caution">
    <text evidence="2">The sequence shown here is derived from an EMBL/GenBank/DDBJ whole genome shotgun (WGS) entry which is preliminary data.</text>
</comment>
<feature type="domain" description="AB hydrolase-1" evidence="1">
    <location>
        <begin position="5"/>
        <end position="114"/>
    </location>
</feature>
<dbReference type="GO" id="GO:0003824">
    <property type="term" value="F:catalytic activity"/>
    <property type="evidence" value="ECO:0007669"/>
    <property type="project" value="UniProtKB-ARBA"/>
</dbReference>
<keyword evidence="3" id="KW-1185">Reference proteome</keyword>
<dbReference type="SUPFAM" id="SSF53474">
    <property type="entry name" value="alpha/beta-Hydrolases"/>
    <property type="match status" value="1"/>
</dbReference>